<evidence type="ECO:0000313" key="2">
    <source>
        <dbReference type="Proteomes" id="UP000053989"/>
    </source>
</evidence>
<dbReference type="AlphaFoldDB" id="A0A0C3DYX7"/>
<proteinExistence type="predicted"/>
<dbReference type="EMBL" id="KN822052">
    <property type="protein sequence ID" value="KIM61424.1"/>
    <property type="molecule type" value="Genomic_DNA"/>
</dbReference>
<reference evidence="1 2" key="1">
    <citation type="submission" date="2014-04" db="EMBL/GenBank/DDBJ databases">
        <authorList>
            <consortium name="DOE Joint Genome Institute"/>
            <person name="Kuo A."/>
            <person name="Kohler A."/>
            <person name="Nagy L.G."/>
            <person name="Floudas D."/>
            <person name="Copeland A."/>
            <person name="Barry K.W."/>
            <person name="Cichocki N."/>
            <person name="Veneault-Fourrey C."/>
            <person name="LaButti K."/>
            <person name="Lindquist E.A."/>
            <person name="Lipzen A."/>
            <person name="Lundell T."/>
            <person name="Morin E."/>
            <person name="Murat C."/>
            <person name="Sun H."/>
            <person name="Tunlid A."/>
            <person name="Henrissat B."/>
            <person name="Grigoriev I.V."/>
            <person name="Hibbett D.S."/>
            <person name="Martin F."/>
            <person name="Nordberg H.P."/>
            <person name="Cantor M.N."/>
            <person name="Hua S.X."/>
        </authorList>
    </citation>
    <scope>NUCLEOTIDE SEQUENCE [LARGE SCALE GENOMIC DNA]</scope>
    <source>
        <strain evidence="1 2">Foug A</strain>
    </source>
</reference>
<gene>
    <name evidence="1" type="ORF">SCLCIDRAFT_122109</name>
</gene>
<evidence type="ECO:0000313" key="1">
    <source>
        <dbReference type="EMBL" id="KIM61424.1"/>
    </source>
</evidence>
<organism evidence="1 2">
    <name type="scientific">Scleroderma citrinum Foug A</name>
    <dbReference type="NCBI Taxonomy" id="1036808"/>
    <lineage>
        <taxon>Eukaryota</taxon>
        <taxon>Fungi</taxon>
        <taxon>Dikarya</taxon>
        <taxon>Basidiomycota</taxon>
        <taxon>Agaricomycotina</taxon>
        <taxon>Agaricomycetes</taxon>
        <taxon>Agaricomycetidae</taxon>
        <taxon>Boletales</taxon>
        <taxon>Sclerodermatineae</taxon>
        <taxon>Sclerodermataceae</taxon>
        <taxon>Scleroderma</taxon>
    </lineage>
</organism>
<accession>A0A0C3DYX7</accession>
<dbReference type="OrthoDB" id="3258476at2759"/>
<dbReference type="Proteomes" id="UP000053989">
    <property type="component" value="Unassembled WGS sequence"/>
</dbReference>
<protein>
    <recommendedName>
        <fullName evidence="3">HAT C-terminal dimerisation domain-containing protein</fullName>
    </recommendedName>
</protein>
<dbReference type="HOGENOM" id="CLU_009123_11_0_1"/>
<dbReference type="InParanoid" id="A0A0C3DYX7"/>
<sequence length="79" mass="8906">LNCTTTSVDVEQLFSHGHLLLSHVCSQLSAKSTCALLCLGTWSELNLVRDEDVKKVTKLEDVEGNKELKLEDRWDHIIV</sequence>
<reference evidence="2" key="2">
    <citation type="submission" date="2015-01" db="EMBL/GenBank/DDBJ databases">
        <title>Evolutionary Origins and Diversification of the Mycorrhizal Mutualists.</title>
        <authorList>
            <consortium name="DOE Joint Genome Institute"/>
            <consortium name="Mycorrhizal Genomics Consortium"/>
            <person name="Kohler A."/>
            <person name="Kuo A."/>
            <person name="Nagy L.G."/>
            <person name="Floudas D."/>
            <person name="Copeland A."/>
            <person name="Barry K.W."/>
            <person name="Cichocki N."/>
            <person name="Veneault-Fourrey C."/>
            <person name="LaButti K."/>
            <person name="Lindquist E.A."/>
            <person name="Lipzen A."/>
            <person name="Lundell T."/>
            <person name="Morin E."/>
            <person name="Murat C."/>
            <person name="Riley R."/>
            <person name="Ohm R."/>
            <person name="Sun H."/>
            <person name="Tunlid A."/>
            <person name="Henrissat B."/>
            <person name="Grigoriev I.V."/>
            <person name="Hibbett D.S."/>
            <person name="Martin F."/>
        </authorList>
    </citation>
    <scope>NUCLEOTIDE SEQUENCE [LARGE SCALE GENOMIC DNA]</scope>
    <source>
        <strain evidence="2">Foug A</strain>
    </source>
</reference>
<keyword evidence="2" id="KW-1185">Reference proteome</keyword>
<feature type="non-terminal residue" evidence="1">
    <location>
        <position position="1"/>
    </location>
</feature>
<evidence type="ECO:0008006" key="3">
    <source>
        <dbReference type="Google" id="ProtNLM"/>
    </source>
</evidence>
<name>A0A0C3DYX7_9AGAM</name>